<evidence type="ECO:0000313" key="3">
    <source>
        <dbReference type="EMBL" id="ROR29820.1"/>
    </source>
</evidence>
<dbReference type="CDD" id="cd04869">
    <property type="entry name" value="ACT_GcvR_2"/>
    <property type="match status" value="1"/>
</dbReference>
<proteinExistence type="predicted"/>
<evidence type="ECO:0000313" key="4">
    <source>
        <dbReference type="Proteomes" id="UP000276634"/>
    </source>
</evidence>
<evidence type="ECO:0000256" key="1">
    <source>
        <dbReference type="PIRNR" id="PIRNR028103"/>
    </source>
</evidence>
<dbReference type="AlphaFoldDB" id="A0A3N1XT57"/>
<accession>A0A3N1XT57</accession>
<dbReference type="PIRSF" id="PIRSF028103">
    <property type="entry name" value="GcvR"/>
    <property type="match status" value="1"/>
</dbReference>
<dbReference type="OrthoDB" id="5814713at2"/>
<keyword evidence="1" id="KW-0963">Cytoplasm</keyword>
<dbReference type="Proteomes" id="UP000276634">
    <property type="component" value="Unassembled WGS sequence"/>
</dbReference>
<keyword evidence="1" id="KW-0678">Repressor</keyword>
<feature type="domain" description="ACT" evidence="2">
    <location>
        <begin position="93"/>
        <end position="172"/>
    </location>
</feature>
<dbReference type="CDD" id="cd04893">
    <property type="entry name" value="ACT_GcvR_1"/>
    <property type="match status" value="1"/>
</dbReference>
<dbReference type="RefSeq" id="WP_123402203.1">
    <property type="nucleotide sequence ID" value="NZ_RJVI01000003.1"/>
</dbReference>
<dbReference type="InterPro" id="IPR016867">
    <property type="entry name" value="GcvR"/>
</dbReference>
<dbReference type="PANTHER" id="PTHR34875:SF5">
    <property type="entry name" value="GLYCINE CLEAVAGE SYSTEM TRANSCRIPTIONAL REPRESSOR"/>
    <property type="match status" value="1"/>
</dbReference>
<comment type="caution">
    <text evidence="3">The sequence shown here is derived from an EMBL/GenBank/DDBJ whole genome shotgun (WGS) entry which is preliminary data.</text>
</comment>
<keyword evidence="1" id="KW-0804">Transcription</keyword>
<feature type="domain" description="ACT" evidence="2">
    <location>
        <begin position="6"/>
        <end position="82"/>
    </location>
</feature>
<keyword evidence="4" id="KW-1185">Reference proteome</keyword>
<dbReference type="Gene3D" id="3.30.70.260">
    <property type="match status" value="2"/>
</dbReference>
<protein>
    <recommendedName>
        <fullName evidence="1">Glycine cleavage system transcriptional repressor</fullName>
    </recommendedName>
</protein>
<dbReference type="GO" id="GO:0006355">
    <property type="term" value="P:regulation of DNA-templated transcription"/>
    <property type="evidence" value="ECO:0007669"/>
    <property type="project" value="UniProtKB-UniRule"/>
</dbReference>
<dbReference type="SUPFAM" id="SSF55021">
    <property type="entry name" value="ACT-like"/>
    <property type="match status" value="2"/>
</dbReference>
<organism evidence="3 4">
    <name type="scientific">Inmirania thermothiophila</name>
    <dbReference type="NCBI Taxonomy" id="1750597"/>
    <lineage>
        <taxon>Bacteria</taxon>
        <taxon>Pseudomonadati</taxon>
        <taxon>Pseudomonadota</taxon>
        <taxon>Gammaproteobacteria</taxon>
        <taxon>Chromatiales</taxon>
        <taxon>Ectothiorhodospiraceae</taxon>
        <taxon>Inmirania</taxon>
    </lineage>
</organism>
<comment type="subcellular location">
    <subcellularLocation>
        <location evidence="1">Cytoplasm</location>
    </subcellularLocation>
</comment>
<sequence length="176" mass="19059">MKQQLVISALGEDRPGIVEELSHTVLEAGCNVEDSRMTVLGGEFAVLLLVSGNWAGIAKLEDALDRLAAEAGLTLVHKRTAPRPPAADRLPYAVDVVALDHPGIVYQLAHFFSERNINIEDMVTSSYAAAHTGAPMFSVHMVVEIPADTHIAALREEFLDFCDELNLDAVMEPVKG</sequence>
<reference evidence="3 4" key="1">
    <citation type="submission" date="2018-11" db="EMBL/GenBank/DDBJ databases">
        <title>Genomic Encyclopedia of Type Strains, Phase IV (KMG-IV): sequencing the most valuable type-strain genomes for metagenomic binning, comparative biology and taxonomic classification.</title>
        <authorList>
            <person name="Goeker M."/>
        </authorList>
    </citation>
    <scope>NUCLEOTIDE SEQUENCE [LARGE SCALE GENOMIC DNA]</scope>
    <source>
        <strain evidence="3 4">DSM 100275</strain>
    </source>
</reference>
<evidence type="ECO:0000259" key="2">
    <source>
        <dbReference type="PROSITE" id="PS51671"/>
    </source>
</evidence>
<dbReference type="GO" id="GO:0005737">
    <property type="term" value="C:cytoplasm"/>
    <property type="evidence" value="ECO:0007669"/>
    <property type="project" value="UniProtKB-SubCell"/>
</dbReference>
<dbReference type="EMBL" id="RJVI01000003">
    <property type="protein sequence ID" value="ROR29820.1"/>
    <property type="molecule type" value="Genomic_DNA"/>
</dbReference>
<dbReference type="InterPro" id="IPR050990">
    <property type="entry name" value="UPF0237/GcvR_regulator"/>
</dbReference>
<dbReference type="PROSITE" id="PS51671">
    <property type="entry name" value="ACT"/>
    <property type="match status" value="2"/>
</dbReference>
<gene>
    <name evidence="3" type="ORF">EDC57_2498</name>
</gene>
<dbReference type="PANTHER" id="PTHR34875">
    <property type="entry name" value="UPF0237 PROTEIN MJ1558"/>
    <property type="match status" value="1"/>
</dbReference>
<dbReference type="Pfam" id="PF13740">
    <property type="entry name" value="ACT_6"/>
    <property type="match status" value="1"/>
</dbReference>
<dbReference type="InterPro" id="IPR045865">
    <property type="entry name" value="ACT-like_dom_sf"/>
</dbReference>
<dbReference type="InterPro" id="IPR002912">
    <property type="entry name" value="ACT_dom"/>
</dbReference>
<name>A0A3N1XT57_9GAMM</name>